<gene>
    <name evidence="2" type="ORF">SLA_3206</name>
</gene>
<protein>
    <submittedName>
        <fullName evidence="2">Dihydrolipoamide succinyltransferase</fullName>
    </submittedName>
</protein>
<organism evidence="2 3">
    <name type="scientific">Streptomyces laurentii</name>
    <dbReference type="NCBI Taxonomy" id="39478"/>
    <lineage>
        <taxon>Bacteria</taxon>
        <taxon>Bacillati</taxon>
        <taxon>Actinomycetota</taxon>
        <taxon>Actinomycetes</taxon>
        <taxon>Kitasatosporales</taxon>
        <taxon>Streptomycetaceae</taxon>
        <taxon>Streptomyces</taxon>
    </lineage>
</organism>
<dbReference type="KEGG" id="slau:SLA_3206"/>
<evidence type="ECO:0000313" key="2">
    <source>
        <dbReference type="EMBL" id="BAU84120.1"/>
    </source>
</evidence>
<name>A0A160P1C0_STRLU</name>
<keyword evidence="2" id="KW-0808">Transferase</keyword>
<dbReference type="GO" id="GO:0016740">
    <property type="term" value="F:transferase activity"/>
    <property type="evidence" value="ECO:0007669"/>
    <property type="project" value="UniProtKB-KW"/>
</dbReference>
<evidence type="ECO:0000313" key="3">
    <source>
        <dbReference type="Proteomes" id="UP000217676"/>
    </source>
</evidence>
<sequence>MDVPTVDIDSDRGQPQLPSPPALGRQVGTFERGTGSVEDRRLLGRVRRAADGRSRTEAGAAMPPGHAGGGRRARAVPARGWQGQHQQPEKDGNQDPPQGTRDRVPHVINSVSSWWPCPGTVRAIAGVFHALNVVRATPCYITV</sequence>
<dbReference type="EMBL" id="AP017424">
    <property type="protein sequence ID" value="BAU84120.1"/>
    <property type="molecule type" value="Genomic_DNA"/>
</dbReference>
<feature type="region of interest" description="Disordered" evidence="1">
    <location>
        <begin position="1"/>
        <end position="104"/>
    </location>
</feature>
<evidence type="ECO:0000256" key="1">
    <source>
        <dbReference type="SAM" id="MobiDB-lite"/>
    </source>
</evidence>
<keyword evidence="3" id="KW-1185">Reference proteome</keyword>
<proteinExistence type="predicted"/>
<dbReference type="AlphaFoldDB" id="A0A160P1C0"/>
<accession>A0A160P1C0</accession>
<reference evidence="2 3" key="1">
    <citation type="journal article" date="2016" name="Genome Announc.">
        <title>Complete Genome Sequence of Thiostrepton-Producing Streptomyces laurentii ATCC 31255.</title>
        <authorList>
            <person name="Doi K."/>
            <person name="Fujino Y."/>
            <person name="Nagayoshi Y."/>
            <person name="Ohshima T."/>
            <person name="Ogata S."/>
        </authorList>
    </citation>
    <scope>NUCLEOTIDE SEQUENCE [LARGE SCALE GENOMIC DNA]</scope>
    <source>
        <strain evidence="2 3">ATCC 31255</strain>
    </source>
</reference>
<dbReference type="Proteomes" id="UP000217676">
    <property type="component" value="Chromosome"/>
</dbReference>
<feature type="compositionally biased region" description="Basic and acidic residues" evidence="1">
    <location>
        <begin position="37"/>
        <end position="56"/>
    </location>
</feature>